<reference evidence="5 6" key="1">
    <citation type="journal article" date="2024" name="Nat. Commun.">
        <title>Phylogenomics reveals the evolutionary origins of lichenization in chlorophyte algae.</title>
        <authorList>
            <person name="Puginier C."/>
            <person name="Libourel C."/>
            <person name="Otte J."/>
            <person name="Skaloud P."/>
            <person name="Haon M."/>
            <person name="Grisel S."/>
            <person name="Petersen M."/>
            <person name="Berrin J.G."/>
            <person name="Delaux P.M."/>
            <person name="Dal Grande F."/>
            <person name="Keller J."/>
        </authorList>
    </citation>
    <scope>NUCLEOTIDE SEQUENCE [LARGE SCALE GENOMIC DNA]</scope>
    <source>
        <strain evidence="5 6">SAG 2145</strain>
    </source>
</reference>
<dbReference type="GO" id="GO:0003723">
    <property type="term" value="F:RNA binding"/>
    <property type="evidence" value="ECO:0007669"/>
    <property type="project" value="TreeGrafter"/>
</dbReference>
<keyword evidence="2" id="KW-0507">mRNA processing</keyword>
<dbReference type="PANTHER" id="PTHR12718:SF2">
    <property type="entry name" value="SPLICEOSOME-ASSOCIATED PROTEIN CWC15 HOMOLOG"/>
    <property type="match status" value="1"/>
</dbReference>
<dbReference type="Proteomes" id="UP001438707">
    <property type="component" value="Unassembled WGS sequence"/>
</dbReference>
<gene>
    <name evidence="5" type="ORF">WJX74_010495</name>
</gene>
<dbReference type="AlphaFoldDB" id="A0AAW1QLE6"/>
<evidence type="ECO:0000256" key="4">
    <source>
        <dbReference type="SAM" id="MobiDB-lite"/>
    </source>
</evidence>
<evidence type="ECO:0000256" key="3">
    <source>
        <dbReference type="ARBA" id="ARBA00023187"/>
    </source>
</evidence>
<organism evidence="5 6">
    <name type="scientific">Apatococcus lobatus</name>
    <dbReference type="NCBI Taxonomy" id="904363"/>
    <lineage>
        <taxon>Eukaryota</taxon>
        <taxon>Viridiplantae</taxon>
        <taxon>Chlorophyta</taxon>
        <taxon>core chlorophytes</taxon>
        <taxon>Trebouxiophyceae</taxon>
        <taxon>Chlorellales</taxon>
        <taxon>Chlorellaceae</taxon>
        <taxon>Apatococcus</taxon>
    </lineage>
</organism>
<dbReference type="EMBL" id="JALJOS010000034">
    <property type="protein sequence ID" value="KAK9822140.1"/>
    <property type="molecule type" value="Genomic_DNA"/>
</dbReference>
<dbReference type="InterPro" id="IPR006973">
    <property type="entry name" value="Cwf_Cwc_15"/>
</dbReference>
<proteinExistence type="inferred from homology"/>
<evidence type="ECO:0000313" key="5">
    <source>
        <dbReference type="EMBL" id="KAK9822140.1"/>
    </source>
</evidence>
<dbReference type="PANTHER" id="PTHR12718">
    <property type="entry name" value="CELL CYCLE CONTROL PROTEIN CWF15"/>
    <property type="match status" value="1"/>
</dbReference>
<evidence type="ECO:0000256" key="2">
    <source>
        <dbReference type="ARBA" id="ARBA00022664"/>
    </source>
</evidence>
<accession>A0AAW1QLE6</accession>
<dbReference type="GO" id="GO:0045292">
    <property type="term" value="P:mRNA cis splicing, via spliceosome"/>
    <property type="evidence" value="ECO:0007669"/>
    <property type="project" value="TreeGrafter"/>
</dbReference>
<keyword evidence="6" id="KW-1185">Reference proteome</keyword>
<feature type="region of interest" description="Disordered" evidence="4">
    <location>
        <begin position="1"/>
        <end position="21"/>
    </location>
</feature>
<evidence type="ECO:0000256" key="1">
    <source>
        <dbReference type="ARBA" id="ARBA00006644"/>
    </source>
</evidence>
<dbReference type="GO" id="GO:0071013">
    <property type="term" value="C:catalytic step 2 spliceosome"/>
    <property type="evidence" value="ECO:0007669"/>
    <property type="project" value="TreeGrafter"/>
</dbReference>
<name>A0AAW1QLE6_9CHLO</name>
<keyword evidence="3" id="KW-0508">mRNA splicing</keyword>
<comment type="similarity">
    <text evidence="1">Belongs to the CWC15 family.</text>
</comment>
<protein>
    <submittedName>
        <fullName evidence="5">Uncharacterized protein</fullName>
    </submittedName>
</protein>
<evidence type="ECO:0000313" key="6">
    <source>
        <dbReference type="Proteomes" id="UP001438707"/>
    </source>
</evidence>
<dbReference type="Pfam" id="PF04889">
    <property type="entry name" value="Cwf_Cwc_15"/>
    <property type="match status" value="1"/>
</dbReference>
<comment type="caution">
    <text evidence="5">The sequence shown here is derived from an EMBL/GenBank/DDBJ whole genome shotgun (WGS) entry which is preliminary data.</text>
</comment>
<sequence length="131" mass="14080">MTTAHRPTWAPAKGGEEQGGNRMYVPSRMTSAKDQPGQLTLKFRQGGQASTGDILKRDLRISMLISIAVRMVLMACWEGISWLIHRRLQHATLWKAMSSVSATGVRLAGASSGQCDDVFPAAVCLPLAAAA</sequence>